<dbReference type="InterPro" id="IPR045851">
    <property type="entry name" value="AMP-bd_C_sf"/>
</dbReference>
<evidence type="ECO:0000256" key="1">
    <source>
        <dbReference type="ARBA" id="ARBA00022450"/>
    </source>
</evidence>
<dbReference type="SUPFAM" id="SSF56801">
    <property type="entry name" value="Acetyl-CoA synthetase-like"/>
    <property type="match status" value="1"/>
</dbReference>
<dbReference type="InterPro" id="IPR000873">
    <property type="entry name" value="AMP-dep_synth/lig_dom"/>
</dbReference>
<keyword evidence="2" id="KW-0597">Phosphoprotein</keyword>
<dbReference type="EMBL" id="CAJNOI010000268">
    <property type="protein sequence ID" value="CAF1218140.1"/>
    <property type="molecule type" value="Genomic_DNA"/>
</dbReference>
<comment type="caution">
    <text evidence="6">The sequence shown here is derived from an EMBL/GenBank/DDBJ whole genome shotgun (WGS) entry which is preliminary data.</text>
</comment>
<keyword evidence="7" id="KW-1185">Reference proteome</keyword>
<organism evidence="6 7">
    <name type="scientific">Adineta steineri</name>
    <dbReference type="NCBI Taxonomy" id="433720"/>
    <lineage>
        <taxon>Eukaryota</taxon>
        <taxon>Metazoa</taxon>
        <taxon>Spiralia</taxon>
        <taxon>Gnathifera</taxon>
        <taxon>Rotifera</taxon>
        <taxon>Eurotatoria</taxon>
        <taxon>Bdelloidea</taxon>
        <taxon>Adinetida</taxon>
        <taxon>Adinetidae</taxon>
        <taxon>Adineta</taxon>
    </lineage>
</organism>
<accession>A0A815TPP8</accession>
<name>A0A815TPP8_9BILA</name>
<dbReference type="NCBIfam" id="TIGR01733">
    <property type="entry name" value="AA-adenyl-dom"/>
    <property type="match status" value="1"/>
</dbReference>
<dbReference type="SUPFAM" id="SSF52777">
    <property type="entry name" value="CoA-dependent acyltransferases"/>
    <property type="match status" value="2"/>
</dbReference>
<dbReference type="EMBL" id="CAJNOM010000573">
    <property type="protein sequence ID" value="CAF1506780.1"/>
    <property type="molecule type" value="Genomic_DNA"/>
</dbReference>
<reference evidence="6" key="1">
    <citation type="submission" date="2021-02" db="EMBL/GenBank/DDBJ databases">
        <authorList>
            <person name="Nowell W R."/>
        </authorList>
    </citation>
    <scope>NUCLEOTIDE SEQUENCE</scope>
</reference>
<dbReference type="GO" id="GO:0031177">
    <property type="term" value="F:phosphopantetheine binding"/>
    <property type="evidence" value="ECO:0007669"/>
    <property type="project" value="TreeGrafter"/>
</dbReference>
<gene>
    <name evidence="5" type="ORF">BJG266_LOCUS27826</name>
    <name evidence="6" type="ORF">QVE165_LOCUS43854</name>
</gene>
<evidence type="ECO:0000256" key="2">
    <source>
        <dbReference type="ARBA" id="ARBA00022553"/>
    </source>
</evidence>
<evidence type="ECO:0000256" key="3">
    <source>
        <dbReference type="SAM" id="MobiDB-lite"/>
    </source>
</evidence>
<dbReference type="GO" id="GO:0043041">
    <property type="term" value="P:amino acid activation for nonribosomal peptide biosynthetic process"/>
    <property type="evidence" value="ECO:0007669"/>
    <property type="project" value="TreeGrafter"/>
</dbReference>
<dbReference type="Pfam" id="PF00550">
    <property type="entry name" value="PP-binding"/>
    <property type="match status" value="2"/>
</dbReference>
<keyword evidence="1" id="KW-0596">Phosphopantetheine</keyword>
<feature type="domain" description="Carrier" evidence="4">
    <location>
        <begin position="1189"/>
        <end position="1264"/>
    </location>
</feature>
<feature type="domain" description="Carrier" evidence="4">
    <location>
        <begin position="1016"/>
        <end position="1096"/>
    </location>
</feature>
<dbReference type="InterPro" id="IPR023213">
    <property type="entry name" value="CAT-like_dom_sf"/>
</dbReference>
<feature type="region of interest" description="Disordered" evidence="3">
    <location>
        <begin position="1378"/>
        <end position="1397"/>
    </location>
</feature>
<sequence length="1799" mass="207353">MVASRIPLYIFHCFSFDIAPASFAQARIWLDERIRFDPEKPQVAIYNMPFVYHLQPGYTLSIKQLRHALHLTVNKHPSLHTSLHFDIEKNLLMQRVITHEDKNNMFSVIESTYETDEQLNKILHDEKSSPQLFDLAQGFVFRCHIIYYKQISPNNLLSHKDLLIFNFHHALFDFPSMKVFHYDLNQAYTAGQLLYDDSTNLRYLDYAVIEQQMSMTGASMFWLDTLHDCKLDQPLSLPYDRYRLSNEHRTGRGTSVSFDFGQDLSHDFLLHASSNDISVEQLALATYYVFLFKLTNGEKDLCIGINTHGRYRDELCSIIGMFVNAIPLRCQLDPRLSFHKLTKHVQDNIINCIKYSYFPLQRILNQHANISNPVFLDTSFDFISSTTKDEKNQIMIGDSRLSLLPYSIKISKDEIMSKFDFILSFQHDLNLNEFSCTINASLDLFNVETVCIIAQRLQTMLHQQFISFDSKTHKPIHELSLTLSNEQYLMQSLNNTQISFPSSPLTCIHHEFVYQVMKHPQKLAVELDEQSLTYCELLYYVQILSSTLLDEYHVGPGEVVCQCVERSVSMVIGIMGIEMVGGVYCPLSPRDPQHRLHALVKQTQSRLVLVHHLTKTKLDHKIVSLNTDSVLIVNNIESNINIDQLSNIKVTFDDVAYIIFTSGSTGLPKAVQVRHKNFTEFMCSLVYGDVLNERDTILQMARCSFDVHVQDIMGSFMIGSSLTMQHPRGIMDFDYLAGVFKEKNITCVTTVPTIIHNFFTFLQQRNRHNVAQCLRSVCSGGEPCSTQLINLMSNTVTHTCRLWNMYGPAETTIDCTFHVFDNTMETESVPIGRPLSKYQNLILDQFSQSVFINQEGELFVGGVGVFAGYHGRDDLTQRALIEIDDQVFYQTGDLVRMDNNGLLHYQGRKDHQVKLHGQRIELGEIERNLLNIASISACVVIKWNDDYLVAYVQSSDINEQELREHCQSHLPPHMIPSIFIILEKLPLNQNGKVDRKQLPSPDFSSSILLSSDKSDTPLNELEKSIHTIWCQVLHSDDNHISKTTSFFNVGGHSLLLIQLYHRYQSVFNFDAHSLSIGLFLQQPTIRQHAQLLQTLPSNDTQTKRWHTLHINQVAYVQSSGIDEKVLGEYYPKPEKLVKSGNLSRNLENSGRRKSGRNDHAALNANGKINRKLLPPPSFSSLTDNTDGNVPHTILEQQLQDIFSQVFHIQSPHIEIPFSRLGGISLDAIRALTLIRQQVYTNIEIRILFTNPSIRQLVHATEPLSIPNRLQKTVFIVNQSHETHVRLTPSFVIESVDRLWNNNTFWWQHLLGTPLYNYYLRLCGARISINAHIYTTTIDAPWLLEIGDGSWIANETYLTTDLYMDFDFEQALNFAENKRSRRVQQRNENNKKKRRAYYEPSSVDSLSSNVTDELLNVVESLTIDMNTNSKLKYETANNYSLNILSENDARDQDNIINPEEIQNHIMNSAEIFENSFNDLESCNNTPIDNVILHCYTNMSREDFCSTLLSIIRDARISKSHANRLLSFIHSTLPIPNAVPKRIEEILEILQIENYLLKKYILCTICNNVLSFSDISCSKCLCSDHKCFAAIYDMNVEQLIKNIYIRLKTDIDEYREHFRRMNDRDGTNDIGFNKIYQQLLKNNMNNNFITFLLYLDGISLSKSSKLKMWLLSGSIIELRPQLRNRRYNMVLFSLWFSYTEPDAQIWLINCIIINHHHRIDIKFLSITGDSPALRNILNFIGHGGYFCCNFCYTRGEHTGNKRQYFYEKKPVLRHSSTYEKESLEAEKTKGNIHGHKGELVF</sequence>
<dbReference type="InterPro" id="IPR001242">
    <property type="entry name" value="Condensation_dom"/>
</dbReference>
<dbReference type="Proteomes" id="UP000663877">
    <property type="component" value="Unassembled WGS sequence"/>
</dbReference>
<evidence type="ECO:0000313" key="5">
    <source>
        <dbReference type="EMBL" id="CAF1218140.1"/>
    </source>
</evidence>
<evidence type="ECO:0000313" key="6">
    <source>
        <dbReference type="EMBL" id="CAF1506780.1"/>
    </source>
</evidence>
<dbReference type="InterPro" id="IPR042099">
    <property type="entry name" value="ANL_N_sf"/>
</dbReference>
<evidence type="ECO:0000313" key="7">
    <source>
        <dbReference type="Proteomes" id="UP000663832"/>
    </source>
</evidence>
<dbReference type="Gene3D" id="3.40.50.12780">
    <property type="entry name" value="N-terminal domain of ligase-like"/>
    <property type="match status" value="1"/>
</dbReference>
<dbReference type="Gene3D" id="3.30.300.30">
    <property type="match status" value="1"/>
</dbReference>
<dbReference type="Gene3D" id="3.30.559.10">
    <property type="entry name" value="Chloramphenicol acetyltransferase-like domain"/>
    <property type="match status" value="1"/>
</dbReference>
<evidence type="ECO:0000259" key="4">
    <source>
        <dbReference type="PROSITE" id="PS50075"/>
    </source>
</evidence>
<dbReference type="GO" id="GO:0009366">
    <property type="term" value="C:enterobactin synthetase complex"/>
    <property type="evidence" value="ECO:0007669"/>
    <property type="project" value="TreeGrafter"/>
</dbReference>
<dbReference type="InterPro" id="IPR009081">
    <property type="entry name" value="PP-bd_ACP"/>
</dbReference>
<dbReference type="OrthoDB" id="416786at2759"/>
<dbReference type="SUPFAM" id="SSF47336">
    <property type="entry name" value="ACP-like"/>
    <property type="match status" value="2"/>
</dbReference>
<dbReference type="GO" id="GO:0047527">
    <property type="term" value="F:2,3-dihydroxybenzoate-serine ligase activity"/>
    <property type="evidence" value="ECO:0007669"/>
    <property type="project" value="TreeGrafter"/>
</dbReference>
<dbReference type="InterPro" id="IPR010071">
    <property type="entry name" value="AA_adenyl_dom"/>
</dbReference>
<dbReference type="Gene3D" id="1.10.1200.10">
    <property type="entry name" value="ACP-like"/>
    <property type="match status" value="2"/>
</dbReference>
<dbReference type="InterPro" id="IPR036736">
    <property type="entry name" value="ACP-like_sf"/>
</dbReference>
<proteinExistence type="predicted"/>
<dbReference type="PANTHER" id="PTHR45527:SF1">
    <property type="entry name" value="FATTY ACID SYNTHASE"/>
    <property type="match status" value="1"/>
</dbReference>
<dbReference type="Proteomes" id="UP000663832">
    <property type="component" value="Unassembled WGS sequence"/>
</dbReference>
<protein>
    <recommendedName>
        <fullName evidence="4">Carrier domain-containing protein</fullName>
    </recommendedName>
</protein>
<dbReference type="PROSITE" id="PS50075">
    <property type="entry name" value="CARRIER"/>
    <property type="match status" value="2"/>
</dbReference>
<dbReference type="InterPro" id="IPR020845">
    <property type="entry name" value="AMP-binding_CS"/>
</dbReference>
<dbReference type="InterPro" id="IPR025110">
    <property type="entry name" value="AMP-bd_C"/>
</dbReference>
<feature type="region of interest" description="Disordered" evidence="3">
    <location>
        <begin position="1140"/>
        <end position="1185"/>
    </location>
</feature>
<dbReference type="GO" id="GO:0009239">
    <property type="term" value="P:enterobactin biosynthetic process"/>
    <property type="evidence" value="ECO:0007669"/>
    <property type="project" value="TreeGrafter"/>
</dbReference>
<dbReference type="PROSITE" id="PS00455">
    <property type="entry name" value="AMP_BINDING"/>
    <property type="match status" value="1"/>
</dbReference>
<dbReference type="PANTHER" id="PTHR45527">
    <property type="entry name" value="NONRIBOSOMAL PEPTIDE SYNTHETASE"/>
    <property type="match status" value="1"/>
</dbReference>
<dbReference type="Gene3D" id="3.30.559.30">
    <property type="entry name" value="Nonribosomal peptide synthetase, condensation domain"/>
    <property type="match status" value="1"/>
</dbReference>
<dbReference type="GO" id="GO:0005829">
    <property type="term" value="C:cytosol"/>
    <property type="evidence" value="ECO:0007669"/>
    <property type="project" value="TreeGrafter"/>
</dbReference>
<dbReference type="Pfam" id="PF00668">
    <property type="entry name" value="Condensation"/>
    <property type="match status" value="1"/>
</dbReference>
<dbReference type="Pfam" id="PF13193">
    <property type="entry name" value="AMP-binding_C"/>
    <property type="match status" value="1"/>
</dbReference>
<dbReference type="Pfam" id="PF00501">
    <property type="entry name" value="AMP-binding"/>
    <property type="match status" value="1"/>
</dbReference>
<dbReference type="CDD" id="cd05930">
    <property type="entry name" value="A_NRPS"/>
    <property type="match status" value="1"/>
</dbReference>